<organism evidence="1 2">
    <name type="scientific">Methyloceanibacter stevinii</name>
    <dbReference type="NCBI Taxonomy" id="1774970"/>
    <lineage>
        <taxon>Bacteria</taxon>
        <taxon>Pseudomonadati</taxon>
        <taxon>Pseudomonadota</taxon>
        <taxon>Alphaproteobacteria</taxon>
        <taxon>Hyphomicrobiales</taxon>
        <taxon>Hyphomicrobiaceae</taxon>
        <taxon>Methyloceanibacter</taxon>
    </lineage>
</organism>
<evidence type="ECO:0008006" key="3">
    <source>
        <dbReference type="Google" id="ProtNLM"/>
    </source>
</evidence>
<dbReference type="AlphaFoldDB" id="A0A1E3VS37"/>
<dbReference type="InterPro" id="IPR029063">
    <property type="entry name" value="SAM-dependent_MTases_sf"/>
</dbReference>
<comment type="caution">
    <text evidence="1">The sequence shown here is derived from an EMBL/GenBank/DDBJ whole genome shotgun (WGS) entry which is preliminary data.</text>
</comment>
<dbReference type="EMBL" id="LPWE01000005">
    <property type="protein sequence ID" value="ODR96348.1"/>
    <property type="molecule type" value="Genomic_DNA"/>
</dbReference>
<dbReference type="SUPFAM" id="SSF53335">
    <property type="entry name" value="S-adenosyl-L-methionine-dependent methyltransferases"/>
    <property type="match status" value="1"/>
</dbReference>
<evidence type="ECO:0000313" key="2">
    <source>
        <dbReference type="Proteomes" id="UP000094172"/>
    </source>
</evidence>
<dbReference type="Proteomes" id="UP000094172">
    <property type="component" value="Unassembled WGS sequence"/>
</dbReference>
<sequence>MLDEHQFDEINDAKATMDHIYDHADPRAYFRELESVGYKIPGTAKPILQQLIGLRHEKTDETVHVLDIGCSYGINAALLKHDLSIQDLYDRWARLEQAGATAQEVVEQDSDFFAQLEQVEDIEVIGLDVAGNAVAYGERAGLLDQGLAMDLETESLPQDVWADLAPVDLVTSTGCVGYVTEKSFEELLPAVTKGRRPWFANFVLRMFPFDAIAETLGRAGFVTEKLSQRLFVQRRFASRDEQDKVIEQLTERGIDLRARRRKAISWLNSTLPARATRHWTSRSNAYWRPRSGARP</sequence>
<dbReference type="STRING" id="1774970.AUC70_15835"/>
<protein>
    <recommendedName>
        <fullName evidence="3">Methyltransferase type 12</fullName>
    </recommendedName>
</protein>
<dbReference type="Gene3D" id="3.40.50.150">
    <property type="entry name" value="Vaccinia Virus protein VP39"/>
    <property type="match status" value="1"/>
</dbReference>
<evidence type="ECO:0000313" key="1">
    <source>
        <dbReference type="EMBL" id="ODR96348.1"/>
    </source>
</evidence>
<name>A0A1E3VS37_9HYPH</name>
<gene>
    <name evidence="1" type="ORF">AUC70_15835</name>
</gene>
<proteinExistence type="predicted"/>
<keyword evidence="2" id="KW-1185">Reference proteome</keyword>
<accession>A0A1E3VS37</accession>
<reference evidence="1 2" key="1">
    <citation type="journal article" date="2016" name="Environ. Microbiol.">
        <title>New Methyloceanibacter diversity from North Sea sediments includes methanotroph containing solely the soluble methane monooxygenase.</title>
        <authorList>
            <person name="Vekeman B."/>
            <person name="Kerckhof F.M."/>
            <person name="Cremers G."/>
            <person name="de Vos P."/>
            <person name="Vandamme P."/>
            <person name="Boon N."/>
            <person name="Op den Camp H.J."/>
            <person name="Heylen K."/>
        </authorList>
    </citation>
    <scope>NUCLEOTIDE SEQUENCE [LARGE SCALE GENOMIC DNA]</scope>
    <source>
        <strain evidence="1 2">R-67176</strain>
    </source>
</reference>
<dbReference type="RefSeq" id="WP_069443679.1">
    <property type="nucleotide sequence ID" value="NZ_LPWE01000005.1"/>
</dbReference>